<dbReference type="PANTHER" id="PTHR36837:SF2">
    <property type="entry name" value="POLY(3-HYDROXYALKANOATE) POLYMERASE SUBUNIT PHAC"/>
    <property type="match status" value="1"/>
</dbReference>
<dbReference type="EMBL" id="SHKX01000011">
    <property type="protein sequence ID" value="RZU46902.1"/>
    <property type="molecule type" value="Genomic_DNA"/>
</dbReference>
<dbReference type="Gene3D" id="3.40.50.1820">
    <property type="entry name" value="alpha/beta hydrolase"/>
    <property type="match status" value="1"/>
</dbReference>
<evidence type="ECO:0000313" key="5">
    <source>
        <dbReference type="Proteomes" id="UP000292423"/>
    </source>
</evidence>
<accession>A0A4Q7Z8R9</accession>
<keyword evidence="2" id="KW-0472">Membrane</keyword>
<keyword evidence="2" id="KW-0812">Transmembrane</keyword>
<evidence type="ECO:0000259" key="3">
    <source>
        <dbReference type="Pfam" id="PF00561"/>
    </source>
</evidence>
<evidence type="ECO:0000313" key="4">
    <source>
        <dbReference type="EMBL" id="RZU46902.1"/>
    </source>
</evidence>
<sequence length="401" mass="44301">MSPSRIERASRLAKTSAAFVKNAVQRRVNKENYILSDKTENEVILRDGIMSVKYYKPLDTETVTLEGGQTLHVRRRRFAIPLVMVPPLGVFAWIFDLLADRSMIRYFLAHGFEVYLIDWGKPGPEDAGLSLETYTVDWFPKALQAIRQHSGSEEVSLMGYCMGGLLSLLYLGVSKDEKVANLITIASPIDTYKANAFAGPLGRALAWPASLVKNKTGFQLDKLSEQAFHVPGKTLSILFKMTNPLGVAASYVELIRNMADDDYVARYMTMNEWFTNMPDYPGATVQEMTRKMGIYNRFAKGKIRIGDSHVADLSAVKCNLLAFAGDNDKIVSIAGARAIMTVVSSTDKAFHIVPGGHAGVFTGSRAVHTTWNISKDWLQLRSRPIPRPEGQGETGSAGQVA</sequence>
<feature type="domain" description="AB hydrolase-1" evidence="3">
    <location>
        <begin position="101"/>
        <end position="363"/>
    </location>
</feature>
<dbReference type="AlphaFoldDB" id="A0A4Q7Z8R9"/>
<dbReference type="Proteomes" id="UP000292423">
    <property type="component" value="Unassembled WGS sequence"/>
</dbReference>
<comment type="caution">
    <text evidence="4">The sequence shown here is derived from an EMBL/GenBank/DDBJ whole genome shotgun (WGS) entry which is preliminary data.</text>
</comment>
<dbReference type="Pfam" id="PF00561">
    <property type="entry name" value="Abhydrolase_1"/>
    <property type="match status" value="1"/>
</dbReference>
<keyword evidence="2" id="KW-1133">Transmembrane helix</keyword>
<dbReference type="InterPro" id="IPR029058">
    <property type="entry name" value="AB_hydrolase_fold"/>
</dbReference>
<name>A0A4Q7Z8R9_9GAMM</name>
<proteinExistence type="predicted"/>
<dbReference type="OrthoDB" id="9767934at2"/>
<evidence type="ECO:0000256" key="1">
    <source>
        <dbReference type="SAM" id="MobiDB-lite"/>
    </source>
</evidence>
<dbReference type="InterPro" id="IPR051321">
    <property type="entry name" value="PHA/PHB_synthase"/>
</dbReference>
<evidence type="ECO:0000256" key="2">
    <source>
        <dbReference type="SAM" id="Phobius"/>
    </source>
</evidence>
<reference evidence="4 5" key="1">
    <citation type="submission" date="2019-02" db="EMBL/GenBank/DDBJ databases">
        <title>Genomic Encyclopedia of Type Strains, Phase IV (KMG-IV): sequencing the most valuable type-strain genomes for metagenomic binning, comparative biology and taxonomic classification.</title>
        <authorList>
            <person name="Goeker M."/>
        </authorList>
    </citation>
    <scope>NUCLEOTIDE SEQUENCE [LARGE SCALE GENOMIC DNA]</scope>
    <source>
        <strain evidence="4 5">DSM 105135</strain>
    </source>
</reference>
<dbReference type="InterPro" id="IPR000073">
    <property type="entry name" value="AB_hydrolase_1"/>
</dbReference>
<dbReference type="PANTHER" id="PTHR36837">
    <property type="entry name" value="POLY(3-HYDROXYALKANOATE) POLYMERASE SUBUNIT PHAC"/>
    <property type="match status" value="1"/>
</dbReference>
<feature type="transmembrane region" description="Helical" evidence="2">
    <location>
        <begin position="78"/>
        <end position="95"/>
    </location>
</feature>
<keyword evidence="5" id="KW-1185">Reference proteome</keyword>
<dbReference type="SUPFAM" id="SSF53474">
    <property type="entry name" value="alpha/beta-Hydrolases"/>
    <property type="match status" value="1"/>
</dbReference>
<protein>
    <submittedName>
        <fullName evidence="4">Polyhydroxyalkanoate synthase</fullName>
    </submittedName>
</protein>
<gene>
    <name evidence="4" type="ORF">EV700_1287</name>
</gene>
<dbReference type="RefSeq" id="WP_130411936.1">
    <property type="nucleotide sequence ID" value="NZ_SHKX01000011.1"/>
</dbReference>
<feature type="region of interest" description="Disordered" evidence="1">
    <location>
        <begin position="382"/>
        <end position="401"/>
    </location>
</feature>
<organism evidence="4 5">
    <name type="scientific">Fluviicoccus keumensis</name>
    <dbReference type="NCBI Taxonomy" id="1435465"/>
    <lineage>
        <taxon>Bacteria</taxon>
        <taxon>Pseudomonadati</taxon>
        <taxon>Pseudomonadota</taxon>
        <taxon>Gammaproteobacteria</taxon>
        <taxon>Moraxellales</taxon>
        <taxon>Moraxellaceae</taxon>
        <taxon>Fluviicoccus</taxon>
    </lineage>
</organism>